<gene>
    <name evidence="2" type="primary">GSG1</name>
</gene>
<reference evidence="2" key="1">
    <citation type="submission" date="2025-08" db="UniProtKB">
        <authorList>
            <consortium name="RefSeq"/>
        </authorList>
    </citation>
    <scope>IDENTIFICATION</scope>
</reference>
<evidence type="ECO:0000313" key="2">
    <source>
        <dbReference type="RefSeq" id="XP_045149206.1"/>
    </source>
</evidence>
<proteinExistence type="predicted"/>
<name>A0AC55DBT9_ECHTE</name>
<keyword evidence="1" id="KW-1185">Reference proteome</keyword>
<protein>
    <submittedName>
        <fullName evidence="2">Germ cell-specific gene 1 protein isoform X3</fullName>
    </submittedName>
</protein>
<accession>A0AC55DBT9</accession>
<dbReference type="Proteomes" id="UP000694863">
    <property type="component" value="Unplaced"/>
</dbReference>
<evidence type="ECO:0000313" key="1">
    <source>
        <dbReference type="Proteomes" id="UP000694863"/>
    </source>
</evidence>
<dbReference type="RefSeq" id="XP_045149206.1">
    <property type="nucleotide sequence ID" value="XM_045293271.1"/>
</dbReference>
<organism evidence="1 2">
    <name type="scientific">Echinops telfairi</name>
    <name type="common">Lesser hedgehog tenrec</name>
    <dbReference type="NCBI Taxonomy" id="9371"/>
    <lineage>
        <taxon>Eukaryota</taxon>
        <taxon>Metazoa</taxon>
        <taxon>Chordata</taxon>
        <taxon>Craniata</taxon>
        <taxon>Vertebrata</taxon>
        <taxon>Euteleostomi</taxon>
        <taxon>Mammalia</taxon>
        <taxon>Eutheria</taxon>
        <taxon>Afrotheria</taxon>
        <taxon>Tenrecidae</taxon>
        <taxon>Tenrecinae</taxon>
        <taxon>Echinops</taxon>
    </lineage>
</organism>
<sequence length="348" mass="38725">MNKPPQLTHHVYVTQEMEFPKVPPSQRTCLSAVLHRRSLILATTSLFSNQWFVDTQKVPKPLCGGKGLATQCVDVPMSLDGGSTHISAQEVVQYSWETGDGRFSFRAFHSGMWLSYEETMEEPGERCRSFSELTPPAEREVLWLSLGAQVTYIGLQLTNFLLLLTDVLLTGNPGCGLKLSAFVAISSPLCLCFLVGLLGMAAHMLYSWVFQATANLGPEDWRPHAWNYGWAFYTAWVSFTSCMASAVTAFNVYTRMVLKFKCRHSKGFKENLGCLTHHQCCFLQQLSPAARPQGPLASCRSISDGVDFSSELQNKGLQHETCQGLMEEGAGSQVQEHGLRDKRVWRAG</sequence>